<keyword evidence="2" id="KW-1185">Reference proteome</keyword>
<protein>
    <submittedName>
        <fullName evidence="1">DcrB-related protein</fullName>
    </submittedName>
</protein>
<dbReference type="InterPro" id="IPR014894">
    <property type="entry name" value="DcrB/EagT6"/>
</dbReference>
<gene>
    <name evidence="1" type="ORF">VSR74_03050</name>
</gene>
<organism evidence="1 2">
    <name type="scientific">Pseudocitrobacter cyperus</name>
    <dbReference type="NCBI Taxonomy" id="3112843"/>
    <lineage>
        <taxon>Bacteria</taxon>
        <taxon>Pseudomonadati</taxon>
        <taxon>Pseudomonadota</taxon>
        <taxon>Gammaproteobacteria</taxon>
        <taxon>Enterobacterales</taxon>
        <taxon>Enterobacteriaceae</taxon>
        <taxon>Pseudocitrobacter</taxon>
    </lineage>
</organism>
<comment type="caution">
    <text evidence="1">The sequence shown here is derived from an EMBL/GenBank/DDBJ whole genome shotgun (WGS) entry which is preliminary data.</text>
</comment>
<sequence>MNYLINEGTLTLPWAAEDDSVNILKFPALGASLVVTRAVLRDNMTVDNYITTQMAALRKSMKNFIAGDRITVPFSVDPAAMNATEIHCEFEQQGQRLYQCLLISQSGQSLLVLAWSQTRPFTPADIQHWKDIRASFRPVTA</sequence>
<evidence type="ECO:0000313" key="2">
    <source>
        <dbReference type="Proteomes" id="UP001444146"/>
    </source>
</evidence>
<dbReference type="SUPFAM" id="SSF55724">
    <property type="entry name" value="Mog1p/PsbP-like"/>
    <property type="match status" value="1"/>
</dbReference>
<reference evidence="1 2" key="1">
    <citation type="submission" date="2024-01" db="EMBL/GenBank/DDBJ databases">
        <title>Pseudocitrobacter sp. Endophytic strain Cyp-38L.</title>
        <authorList>
            <person name="Amer M.A."/>
            <person name="Hamed S.M."/>
        </authorList>
    </citation>
    <scope>NUCLEOTIDE SEQUENCE [LARGE SCALE GENOMIC DNA]</scope>
    <source>
        <strain evidence="1 2">Cyp38S</strain>
    </source>
</reference>
<dbReference type="Pfam" id="PF08786">
    <property type="entry name" value="DcrB"/>
    <property type="match status" value="1"/>
</dbReference>
<name>A0ABV0HEW7_9ENTR</name>
<dbReference type="Gene3D" id="3.40.1000.10">
    <property type="entry name" value="Mog1/PsbP, alpha/beta/alpha sandwich"/>
    <property type="match status" value="1"/>
</dbReference>
<dbReference type="InterPro" id="IPR016123">
    <property type="entry name" value="Mog1/PsbP_a/b/a-sand"/>
</dbReference>
<evidence type="ECO:0000313" key="1">
    <source>
        <dbReference type="EMBL" id="MEO3988803.1"/>
    </source>
</evidence>
<dbReference type="EMBL" id="JAYMYY010000001">
    <property type="protein sequence ID" value="MEO3988803.1"/>
    <property type="molecule type" value="Genomic_DNA"/>
</dbReference>
<proteinExistence type="predicted"/>
<dbReference type="Proteomes" id="UP001444146">
    <property type="component" value="Unassembled WGS sequence"/>
</dbReference>
<accession>A0ABV0HEW7</accession>
<dbReference type="RefSeq" id="WP_347793335.1">
    <property type="nucleotide sequence ID" value="NZ_JAYMYY010000001.1"/>
</dbReference>